<evidence type="ECO:0000256" key="3">
    <source>
        <dbReference type="ARBA" id="ARBA00022763"/>
    </source>
</evidence>
<feature type="binding site" evidence="7">
    <location>
        <position position="191"/>
    </location>
    <ligand>
        <name>Zn(2+)</name>
        <dbReference type="ChEBI" id="CHEBI:29105"/>
        <label>3</label>
    </ligand>
</feature>
<dbReference type="GO" id="GO:0008833">
    <property type="term" value="F:deoxyribonuclease IV (phage-T4-induced) activity"/>
    <property type="evidence" value="ECO:0007669"/>
    <property type="project" value="UniProtKB-UniRule"/>
</dbReference>
<evidence type="ECO:0000256" key="4">
    <source>
        <dbReference type="ARBA" id="ARBA00022801"/>
    </source>
</evidence>
<feature type="binding site" evidence="7">
    <location>
        <position position="223"/>
    </location>
    <ligand>
        <name>Zn(2+)</name>
        <dbReference type="ChEBI" id="CHEBI:29105"/>
        <label>2</label>
    </ligand>
</feature>
<keyword evidence="3 7" id="KW-0227">DNA damage</keyword>
<dbReference type="InterPro" id="IPR001719">
    <property type="entry name" value="AP_endonuc_2"/>
</dbReference>
<dbReference type="FunFam" id="3.20.20.150:FF:000001">
    <property type="entry name" value="Probable endonuclease 4"/>
    <property type="match status" value="1"/>
</dbReference>
<dbReference type="CDD" id="cd00019">
    <property type="entry name" value="AP2Ec"/>
    <property type="match status" value="1"/>
</dbReference>
<protein>
    <recommendedName>
        <fullName evidence="7">Probable endonuclease 4</fullName>
        <ecNumber evidence="7">3.1.21.2</ecNumber>
    </recommendedName>
    <alternativeName>
        <fullName evidence="7">Endodeoxyribonuclease IV</fullName>
    </alternativeName>
    <alternativeName>
        <fullName evidence="7">Endonuclease IV</fullName>
    </alternativeName>
</protein>
<organism evidence="9 10">
    <name type="scientific">Bifidobacterium platyrrhinorum</name>
    <dbReference type="NCBI Taxonomy" id="2661628"/>
    <lineage>
        <taxon>Bacteria</taxon>
        <taxon>Bacillati</taxon>
        <taxon>Actinomycetota</taxon>
        <taxon>Actinomycetes</taxon>
        <taxon>Bifidobacteriales</taxon>
        <taxon>Bifidobacteriaceae</taxon>
        <taxon>Bifidobacterium</taxon>
    </lineage>
</organism>
<keyword evidence="4 7" id="KW-0378">Hydrolase</keyword>
<dbReference type="AlphaFoldDB" id="A0A6L9SS77"/>
<evidence type="ECO:0000256" key="1">
    <source>
        <dbReference type="ARBA" id="ARBA00005340"/>
    </source>
</evidence>
<dbReference type="InterPro" id="IPR018246">
    <property type="entry name" value="AP_endonuc_F2_Zn_BS"/>
</dbReference>
<keyword evidence="7" id="KW-0255">Endonuclease</keyword>
<evidence type="ECO:0000313" key="9">
    <source>
        <dbReference type="EMBL" id="NEG54643.1"/>
    </source>
</evidence>
<comment type="cofactor">
    <cofactor evidence="7">
        <name>Zn(2+)</name>
        <dbReference type="ChEBI" id="CHEBI:29105"/>
    </cofactor>
    <text evidence="7">Binds 3 Zn(2+) ions.</text>
</comment>
<reference evidence="9 10" key="1">
    <citation type="submission" date="2019-10" db="EMBL/GenBank/DDBJ databases">
        <title>Bifidobacterium from non-human primates.</title>
        <authorList>
            <person name="Modesto M."/>
        </authorList>
    </citation>
    <scope>NUCLEOTIDE SEQUENCE [LARGE SCALE GENOMIC DNA]</scope>
    <source>
        <strain evidence="9 10">SMA15</strain>
    </source>
</reference>
<dbReference type="GO" id="GO:0008081">
    <property type="term" value="F:phosphoric diester hydrolase activity"/>
    <property type="evidence" value="ECO:0007669"/>
    <property type="project" value="TreeGrafter"/>
</dbReference>
<dbReference type="InterPro" id="IPR013022">
    <property type="entry name" value="Xyl_isomerase-like_TIM-brl"/>
</dbReference>
<dbReference type="Pfam" id="PF01261">
    <property type="entry name" value="AP_endonuc_2"/>
    <property type="match status" value="1"/>
</dbReference>
<accession>A0A6L9SS77</accession>
<feature type="binding site" evidence="7">
    <location>
        <position position="188"/>
    </location>
    <ligand>
        <name>Zn(2+)</name>
        <dbReference type="ChEBI" id="CHEBI:29105"/>
        <label>2</label>
    </ligand>
</feature>
<sequence length="289" mass="31160">MTGLFIGSHLSTSGGWSGLLERSHDEGGTAFAFFPRSPYGKRSKSLAPEGAGEFGLRLREESYGPIVVHAPYVYNLAGKDPAKRAFAIAALEEDLRLLAPIREAGQETYLNIHPGSHVGQGADTGLRLISEGLNRVFDTLGDVPDAGRVPILLETMAGKGTECGRDFGELAAIIDGVDDKSQVGVTFDTCHVFDAGYDLLGDYEGVMRELDGTVGLDLVRAIHVNDSLFGLGSHKDRHANIGEGELGIPFFTTLVNDPRMARLPMILETKEPTATTHRDEITLLRGLTR</sequence>
<dbReference type="Gene3D" id="3.20.20.150">
    <property type="entry name" value="Divalent-metal-dependent TIM barrel enzymes"/>
    <property type="match status" value="1"/>
</dbReference>
<dbReference type="NCBIfam" id="TIGR00587">
    <property type="entry name" value="nfo"/>
    <property type="match status" value="1"/>
</dbReference>
<feature type="binding site" evidence="7">
    <location>
        <position position="113"/>
    </location>
    <ligand>
        <name>Zn(2+)</name>
        <dbReference type="ChEBI" id="CHEBI:29105"/>
        <label>1</label>
    </ligand>
</feature>
<comment type="similarity">
    <text evidence="1 7">Belongs to the AP endonuclease 2 family.</text>
</comment>
<feature type="binding site" evidence="7">
    <location>
        <position position="268"/>
    </location>
    <ligand>
        <name>Zn(2+)</name>
        <dbReference type="ChEBI" id="CHEBI:29105"/>
        <label>2</label>
    </ligand>
</feature>
<dbReference type="GO" id="GO:0006284">
    <property type="term" value="P:base-excision repair"/>
    <property type="evidence" value="ECO:0007669"/>
    <property type="project" value="TreeGrafter"/>
</dbReference>
<evidence type="ECO:0000256" key="5">
    <source>
        <dbReference type="ARBA" id="ARBA00022833"/>
    </source>
</evidence>
<dbReference type="PROSITE" id="PS51432">
    <property type="entry name" value="AP_NUCLEASE_F2_4"/>
    <property type="match status" value="1"/>
</dbReference>
<keyword evidence="10" id="KW-1185">Reference proteome</keyword>
<proteinExistence type="inferred from homology"/>
<dbReference type="Proteomes" id="UP000483293">
    <property type="component" value="Unassembled WGS sequence"/>
</dbReference>
<dbReference type="PROSITE" id="PS00731">
    <property type="entry name" value="AP_NUCLEASE_F2_3"/>
    <property type="match status" value="1"/>
</dbReference>
<dbReference type="InterPro" id="IPR036237">
    <property type="entry name" value="Xyl_isomerase-like_sf"/>
</dbReference>
<dbReference type="PROSITE" id="PS00730">
    <property type="entry name" value="AP_NUCLEASE_F2_2"/>
    <property type="match status" value="1"/>
</dbReference>
<keyword evidence="5 7" id="KW-0862">Zinc</keyword>
<name>A0A6L9SS77_9BIFI</name>
<dbReference type="SUPFAM" id="SSF51658">
    <property type="entry name" value="Xylose isomerase-like"/>
    <property type="match status" value="1"/>
</dbReference>
<keyword evidence="7" id="KW-0540">Nuclease</keyword>
<evidence type="ECO:0000256" key="2">
    <source>
        <dbReference type="ARBA" id="ARBA00022723"/>
    </source>
</evidence>
<keyword evidence="6 7" id="KW-0234">DNA repair</keyword>
<evidence type="ECO:0000313" key="10">
    <source>
        <dbReference type="Proteomes" id="UP000483293"/>
    </source>
</evidence>
<dbReference type="GO" id="GO:0003906">
    <property type="term" value="F:DNA-(apurinic or apyrimidinic site) endonuclease activity"/>
    <property type="evidence" value="ECO:0007669"/>
    <property type="project" value="TreeGrafter"/>
</dbReference>
<dbReference type="GO" id="GO:0003677">
    <property type="term" value="F:DNA binding"/>
    <property type="evidence" value="ECO:0007669"/>
    <property type="project" value="InterPro"/>
</dbReference>
<dbReference type="HAMAP" id="MF_00152">
    <property type="entry name" value="Nfo"/>
    <property type="match status" value="1"/>
</dbReference>
<feature type="domain" description="Xylose isomerase-like TIM barrel" evidence="8">
    <location>
        <begin position="22"/>
        <end position="285"/>
    </location>
</feature>
<feature type="binding site" evidence="7">
    <location>
        <position position="238"/>
    </location>
    <ligand>
        <name>Zn(2+)</name>
        <dbReference type="ChEBI" id="CHEBI:29105"/>
        <label>3</label>
    </ligand>
</feature>
<feature type="binding site" evidence="7">
    <location>
        <position position="236"/>
    </location>
    <ligand>
        <name>Zn(2+)</name>
        <dbReference type="ChEBI" id="CHEBI:29105"/>
        <label>3</label>
    </ligand>
</feature>
<dbReference type="EMBL" id="WHZV01000001">
    <property type="protein sequence ID" value="NEG54643.1"/>
    <property type="molecule type" value="Genomic_DNA"/>
</dbReference>
<dbReference type="PANTHER" id="PTHR21445">
    <property type="entry name" value="ENDONUCLEASE IV ENDODEOXYRIBONUCLEASE IV"/>
    <property type="match status" value="1"/>
</dbReference>
<evidence type="ECO:0000256" key="6">
    <source>
        <dbReference type="ARBA" id="ARBA00023204"/>
    </source>
</evidence>
<comment type="catalytic activity">
    <reaction evidence="7">
        <text>Endonucleolytic cleavage to 5'-phosphooligonucleotide end-products.</text>
        <dbReference type="EC" id="3.1.21.2"/>
    </reaction>
</comment>
<dbReference type="EC" id="3.1.21.2" evidence="7"/>
<evidence type="ECO:0000256" key="7">
    <source>
        <dbReference type="HAMAP-Rule" id="MF_00152"/>
    </source>
</evidence>
<comment type="function">
    <text evidence="7">Endonuclease IV plays a role in DNA repair. It cleaves phosphodiester bonds at apurinic or apyrimidinic (AP) sites, generating a 3'-hydroxyl group and a 5'-terminal sugar phosphate.</text>
</comment>
<feature type="binding site" evidence="7">
    <location>
        <position position="154"/>
    </location>
    <ligand>
        <name>Zn(2+)</name>
        <dbReference type="ChEBI" id="CHEBI:29105"/>
        <label>1</label>
    </ligand>
</feature>
<dbReference type="PANTHER" id="PTHR21445:SF0">
    <property type="entry name" value="APURINIC-APYRIMIDINIC ENDONUCLEASE"/>
    <property type="match status" value="1"/>
</dbReference>
<feature type="binding site" evidence="7">
    <location>
        <position position="154"/>
    </location>
    <ligand>
        <name>Zn(2+)</name>
        <dbReference type="ChEBI" id="CHEBI:29105"/>
        <label>2</label>
    </ligand>
</feature>
<dbReference type="GO" id="GO:0008270">
    <property type="term" value="F:zinc ion binding"/>
    <property type="evidence" value="ECO:0007669"/>
    <property type="project" value="UniProtKB-UniRule"/>
</dbReference>
<gene>
    <name evidence="7" type="primary">nfo</name>
    <name evidence="9" type="ORF">GFD21_02360</name>
</gene>
<keyword evidence="2 7" id="KW-0479">Metal-binding</keyword>
<comment type="caution">
    <text evidence="9">The sequence shown here is derived from an EMBL/GenBank/DDBJ whole genome shotgun (WGS) entry which is preliminary data.</text>
</comment>
<dbReference type="SMART" id="SM00518">
    <property type="entry name" value="AP2Ec"/>
    <property type="match status" value="1"/>
</dbReference>
<dbReference type="RefSeq" id="WP_163196319.1">
    <property type="nucleotide sequence ID" value="NZ_WHZV01000001.1"/>
</dbReference>
<evidence type="ECO:0000259" key="8">
    <source>
        <dbReference type="Pfam" id="PF01261"/>
    </source>
</evidence>
<feature type="binding site" evidence="7">
    <location>
        <position position="69"/>
    </location>
    <ligand>
        <name>Zn(2+)</name>
        <dbReference type="ChEBI" id="CHEBI:29105"/>
        <label>1</label>
    </ligand>
</feature>